<feature type="signal peptide" evidence="2">
    <location>
        <begin position="1"/>
        <end position="19"/>
    </location>
</feature>
<keyword evidence="2" id="KW-0732">Signal</keyword>
<feature type="region of interest" description="Disordered" evidence="1">
    <location>
        <begin position="220"/>
        <end position="245"/>
    </location>
</feature>
<dbReference type="OrthoDB" id="3552888at2759"/>
<evidence type="ECO:0000313" key="3">
    <source>
        <dbReference type="EMBL" id="OAF56096.2"/>
    </source>
</evidence>
<feature type="chain" id="PRO_5015120310" description="Ecp2 effector protein domain-containing protein" evidence="2">
    <location>
        <begin position="20"/>
        <end position="245"/>
    </location>
</feature>
<evidence type="ECO:0000256" key="1">
    <source>
        <dbReference type="SAM" id="MobiDB-lite"/>
    </source>
</evidence>
<evidence type="ECO:0000256" key="2">
    <source>
        <dbReference type="SAM" id="SignalP"/>
    </source>
</evidence>
<dbReference type="AlphaFoldDB" id="A0A177A1P7"/>
<dbReference type="Proteomes" id="UP000077154">
    <property type="component" value="Unassembled WGS sequence"/>
</dbReference>
<proteinExistence type="predicted"/>
<sequence length="245" mass="26289">MKTCVASLTALALASQVVGAPQGIISLANERNSDTATPARAANALEWIGPIGPAGEVYSYYGNLKEVSTEMVQVARDAQVHHVGGLVRRKKVKASMAPQDKIVCDREDMTVAQYGETWAAYKLASVVGALAATNESSVVVIGGGHGHCVDLTACDEAERARIQLCNDNPQANHVKVQTIAEYAYRIIYECARQDGSGLIWGQEFDDNQFNVIISGCPANYPPKKEAPKTPLAPPKVRGPKEKDPK</sequence>
<dbReference type="RefSeq" id="XP_024321394.1">
    <property type="nucleotide sequence ID" value="XM_024471032.1"/>
</dbReference>
<name>A0A177A1P7_9PEZI</name>
<reference evidence="3" key="1">
    <citation type="submission" date="2016-03" db="EMBL/GenBank/DDBJ databases">
        <title>Updated assembly of Pseudogymnoascus destructans, the fungus causing white-nose syndrome of bats.</title>
        <authorList>
            <person name="Palmer J.M."/>
            <person name="Drees K.P."/>
            <person name="Foster J.T."/>
            <person name="Lindner D.L."/>
        </authorList>
    </citation>
    <scope>NUCLEOTIDE SEQUENCE [LARGE SCALE GENOMIC DNA]</scope>
    <source>
        <strain evidence="3">20631-21</strain>
    </source>
</reference>
<dbReference type="GeneID" id="36290507"/>
<gene>
    <name evidence="3" type="ORF">VC83_07462</name>
</gene>
<accession>A0A177A1P7</accession>
<dbReference type="EMBL" id="KV441405">
    <property type="protein sequence ID" value="OAF56096.2"/>
    <property type="molecule type" value="Genomic_DNA"/>
</dbReference>
<evidence type="ECO:0008006" key="4">
    <source>
        <dbReference type="Google" id="ProtNLM"/>
    </source>
</evidence>
<organism evidence="3">
    <name type="scientific">Pseudogymnoascus destructans</name>
    <dbReference type="NCBI Taxonomy" id="655981"/>
    <lineage>
        <taxon>Eukaryota</taxon>
        <taxon>Fungi</taxon>
        <taxon>Dikarya</taxon>
        <taxon>Ascomycota</taxon>
        <taxon>Pezizomycotina</taxon>
        <taxon>Leotiomycetes</taxon>
        <taxon>Thelebolales</taxon>
        <taxon>Thelebolaceae</taxon>
        <taxon>Pseudogymnoascus</taxon>
    </lineage>
</organism>
<protein>
    <recommendedName>
        <fullName evidence="4">Ecp2 effector protein domain-containing protein</fullName>
    </recommendedName>
</protein>